<accession>A0ABW4W644</accession>
<evidence type="ECO:0000256" key="1">
    <source>
        <dbReference type="ARBA" id="ARBA00022723"/>
    </source>
</evidence>
<keyword evidence="1" id="KW-0479">Metal-binding</keyword>
<name>A0ABW4W644_9BACI</name>
<dbReference type="PANTHER" id="PTHR43048">
    <property type="entry name" value="METHYLMALONYL-COA EPIMERASE"/>
    <property type="match status" value="1"/>
</dbReference>
<dbReference type="CDD" id="cd08353">
    <property type="entry name" value="VOC_like"/>
    <property type="match status" value="1"/>
</dbReference>
<dbReference type="InterPro" id="IPR051785">
    <property type="entry name" value="MMCE/EMCE_epimerase"/>
</dbReference>
<evidence type="ECO:0000313" key="3">
    <source>
        <dbReference type="EMBL" id="MFD2046591.1"/>
    </source>
</evidence>
<sequence>MKIHRIDHVGIIVNDLPAAKAFFLELGLEMLGEGEVEGEWVERIIGLQDVKEEVVMLRTPDGEADIELVKFHKPSDENGIQHPLANTLGIRHIAFAVEDIEALVSKLKNKGAELIGEIQNYENAYKLCYIRGPEGIILELAEQIK</sequence>
<dbReference type="SUPFAM" id="SSF54593">
    <property type="entry name" value="Glyoxalase/Bleomycin resistance protein/Dihydroxybiphenyl dioxygenase"/>
    <property type="match status" value="1"/>
</dbReference>
<dbReference type="PROSITE" id="PS51819">
    <property type="entry name" value="VOC"/>
    <property type="match status" value="1"/>
</dbReference>
<gene>
    <name evidence="3" type="ORF">ACFSJF_20185</name>
</gene>
<organism evidence="3 4">
    <name type="scientific">Ornithinibacillus salinisoli</name>
    <dbReference type="NCBI Taxonomy" id="1848459"/>
    <lineage>
        <taxon>Bacteria</taxon>
        <taxon>Bacillati</taxon>
        <taxon>Bacillota</taxon>
        <taxon>Bacilli</taxon>
        <taxon>Bacillales</taxon>
        <taxon>Bacillaceae</taxon>
        <taxon>Ornithinibacillus</taxon>
    </lineage>
</organism>
<evidence type="ECO:0000259" key="2">
    <source>
        <dbReference type="PROSITE" id="PS51819"/>
    </source>
</evidence>
<keyword evidence="4" id="KW-1185">Reference proteome</keyword>
<evidence type="ECO:0000313" key="4">
    <source>
        <dbReference type="Proteomes" id="UP001597383"/>
    </source>
</evidence>
<protein>
    <submittedName>
        <fullName evidence="3">VOC family protein</fullName>
    </submittedName>
</protein>
<feature type="domain" description="VOC" evidence="2">
    <location>
        <begin position="5"/>
        <end position="143"/>
    </location>
</feature>
<dbReference type="InterPro" id="IPR029068">
    <property type="entry name" value="Glyas_Bleomycin-R_OHBP_Dase"/>
</dbReference>
<dbReference type="Proteomes" id="UP001597383">
    <property type="component" value="Unassembled WGS sequence"/>
</dbReference>
<dbReference type="Gene3D" id="3.10.180.10">
    <property type="entry name" value="2,3-Dihydroxybiphenyl 1,2-Dioxygenase, domain 1"/>
    <property type="match status" value="1"/>
</dbReference>
<dbReference type="RefSeq" id="WP_377558640.1">
    <property type="nucleotide sequence ID" value="NZ_JBHUHQ010000040.1"/>
</dbReference>
<dbReference type="EMBL" id="JBHUHQ010000040">
    <property type="protein sequence ID" value="MFD2046591.1"/>
    <property type="molecule type" value="Genomic_DNA"/>
</dbReference>
<comment type="caution">
    <text evidence="3">The sequence shown here is derived from an EMBL/GenBank/DDBJ whole genome shotgun (WGS) entry which is preliminary data.</text>
</comment>
<reference evidence="4" key="1">
    <citation type="journal article" date="2019" name="Int. J. Syst. Evol. Microbiol.">
        <title>The Global Catalogue of Microorganisms (GCM) 10K type strain sequencing project: providing services to taxonomists for standard genome sequencing and annotation.</title>
        <authorList>
            <consortium name="The Broad Institute Genomics Platform"/>
            <consortium name="The Broad Institute Genome Sequencing Center for Infectious Disease"/>
            <person name="Wu L."/>
            <person name="Ma J."/>
        </authorList>
    </citation>
    <scope>NUCLEOTIDE SEQUENCE [LARGE SCALE GENOMIC DNA]</scope>
    <source>
        <strain evidence="4">R28</strain>
    </source>
</reference>
<dbReference type="InterPro" id="IPR004360">
    <property type="entry name" value="Glyas_Fos-R_dOase_dom"/>
</dbReference>
<dbReference type="InterPro" id="IPR037523">
    <property type="entry name" value="VOC_core"/>
</dbReference>
<proteinExistence type="predicted"/>
<dbReference type="Pfam" id="PF00903">
    <property type="entry name" value="Glyoxalase"/>
    <property type="match status" value="1"/>
</dbReference>
<dbReference type="PANTHER" id="PTHR43048:SF5">
    <property type="entry name" value="BLR5325 PROTEIN"/>
    <property type="match status" value="1"/>
</dbReference>